<sequence>MECNMYELNAWSKQNIQQCGMVGLLQGVGLQYSGTSTLWIHSGDHGRHAQHGGLHAAKVQETSERSLPEPSVYYVPEGILQGGGQGHYALCEVLVQLCVL</sequence>
<dbReference type="EMBL" id="HBUF01580103">
    <property type="protein sequence ID" value="CAG6769879.1"/>
    <property type="molecule type" value="Transcribed_RNA"/>
</dbReference>
<proteinExistence type="predicted"/>
<dbReference type="EMBL" id="HBUF01144977">
    <property type="protein sequence ID" value="CAG6647027.1"/>
    <property type="molecule type" value="Transcribed_RNA"/>
</dbReference>
<organism evidence="1">
    <name type="scientific">Cacopsylla melanoneura</name>
    <dbReference type="NCBI Taxonomy" id="428564"/>
    <lineage>
        <taxon>Eukaryota</taxon>
        <taxon>Metazoa</taxon>
        <taxon>Ecdysozoa</taxon>
        <taxon>Arthropoda</taxon>
        <taxon>Hexapoda</taxon>
        <taxon>Insecta</taxon>
        <taxon>Pterygota</taxon>
        <taxon>Neoptera</taxon>
        <taxon>Paraneoptera</taxon>
        <taxon>Hemiptera</taxon>
        <taxon>Sternorrhyncha</taxon>
        <taxon>Psylloidea</taxon>
        <taxon>Psyllidae</taxon>
        <taxon>Psyllinae</taxon>
        <taxon>Cacopsylla</taxon>
    </lineage>
</organism>
<dbReference type="EMBL" id="HBUF01580102">
    <property type="protein sequence ID" value="CAG6769876.1"/>
    <property type="molecule type" value="Transcribed_RNA"/>
</dbReference>
<accession>A0A8D8SMK9</accession>
<dbReference type="EMBL" id="HBUF01228920">
    <property type="protein sequence ID" value="CAG6672581.1"/>
    <property type="molecule type" value="Transcribed_RNA"/>
</dbReference>
<dbReference type="EMBL" id="HBUF01228922">
    <property type="protein sequence ID" value="CAG6672591.1"/>
    <property type="molecule type" value="Transcribed_RNA"/>
</dbReference>
<dbReference type="EMBL" id="HBUF01338884">
    <property type="protein sequence ID" value="CAG6699082.1"/>
    <property type="molecule type" value="Transcribed_RNA"/>
</dbReference>
<dbReference type="EMBL" id="HBUF01144978">
    <property type="protein sequence ID" value="CAG6647030.1"/>
    <property type="molecule type" value="Transcribed_RNA"/>
</dbReference>
<name>A0A8D8SMK9_9HEMI</name>
<protein>
    <submittedName>
        <fullName evidence="1">Uncharacterized protein</fullName>
    </submittedName>
</protein>
<dbReference type="AlphaFoldDB" id="A0A8D8SMK9"/>
<reference evidence="1" key="1">
    <citation type="submission" date="2021-05" db="EMBL/GenBank/DDBJ databases">
        <authorList>
            <person name="Alioto T."/>
            <person name="Alioto T."/>
            <person name="Gomez Garrido J."/>
        </authorList>
    </citation>
    <scope>NUCLEOTIDE SEQUENCE</scope>
</reference>
<dbReference type="EMBL" id="HBUF01144979">
    <property type="protein sequence ID" value="CAG6647033.1"/>
    <property type="molecule type" value="Transcribed_RNA"/>
</dbReference>
<dbReference type="EMBL" id="HBUF01580104">
    <property type="protein sequence ID" value="CAG6769883.1"/>
    <property type="molecule type" value="Transcribed_RNA"/>
</dbReference>
<dbReference type="EMBL" id="HBUF01580105">
    <property type="protein sequence ID" value="CAG6769887.1"/>
    <property type="molecule type" value="Transcribed_RNA"/>
</dbReference>
<dbReference type="EMBL" id="HBUF01580101">
    <property type="protein sequence ID" value="CAG6769872.1"/>
    <property type="molecule type" value="Transcribed_RNA"/>
</dbReference>
<dbReference type="EMBL" id="HBUF01144976">
    <property type="protein sequence ID" value="CAG6647024.1"/>
    <property type="molecule type" value="Transcribed_RNA"/>
</dbReference>
<evidence type="ECO:0000313" key="1">
    <source>
        <dbReference type="EMBL" id="CAG6672591.1"/>
    </source>
</evidence>
<dbReference type="EMBL" id="HBUF01338894">
    <property type="protein sequence ID" value="CAG6699108.1"/>
    <property type="molecule type" value="Transcribed_RNA"/>
</dbReference>
<dbReference type="EMBL" id="HBUF01228921">
    <property type="protein sequence ID" value="CAG6672586.1"/>
    <property type="molecule type" value="Transcribed_RNA"/>
</dbReference>